<gene>
    <name evidence="6" type="primary">HSK_3</name>
    <name evidence="6" type="ORF">CFP56_040637</name>
</gene>
<comment type="caution">
    <text evidence="6">The sequence shown here is derived from an EMBL/GenBank/DDBJ whole genome shotgun (WGS) entry which is preliminary data.</text>
</comment>
<dbReference type="AlphaFoldDB" id="A0AAW0IXU6"/>
<dbReference type="InterPro" id="IPR014721">
    <property type="entry name" value="Ribsml_uS5_D2-typ_fold_subgr"/>
</dbReference>
<evidence type="ECO:0000256" key="4">
    <source>
        <dbReference type="ARBA" id="ARBA00022777"/>
    </source>
</evidence>
<name>A0AAW0IXU6_QUESU</name>
<keyword evidence="1" id="KW-0028">Amino-acid biosynthesis</keyword>
<proteinExistence type="predicted"/>
<evidence type="ECO:0000313" key="7">
    <source>
        <dbReference type="Proteomes" id="UP000237347"/>
    </source>
</evidence>
<protein>
    <submittedName>
        <fullName evidence="6">Homoserine kinase</fullName>
    </submittedName>
</protein>
<evidence type="ECO:0000256" key="5">
    <source>
        <dbReference type="ARBA" id="ARBA00022840"/>
    </source>
</evidence>
<keyword evidence="4 6" id="KW-0418">Kinase</keyword>
<keyword evidence="2" id="KW-0808">Transferase</keyword>
<evidence type="ECO:0000313" key="6">
    <source>
        <dbReference type="EMBL" id="KAK7819173.1"/>
    </source>
</evidence>
<evidence type="ECO:0000256" key="3">
    <source>
        <dbReference type="ARBA" id="ARBA00022741"/>
    </source>
</evidence>
<keyword evidence="5" id="KW-0067">ATP-binding</keyword>
<keyword evidence="3" id="KW-0547">Nucleotide-binding</keyword>
<accession>A0AAW0IXU6</accession>
<dbReference type="Proteomes" id="UP000237347">
    <property type="component" value="Unassembled WGS sequence"/>
</dbReference>
<dbReference type="PANTHER" id="PTHR20861:SF1">
    <property type="entry name" value="HOMOSERINE KINASE"/>
    <property type="match status" value="1"/>
</dbReference>
<sequence>MALWYQPPSTLNLISPTLKLNFLRCNCNLSISNSRPTHIPELEPKPVFTSVKTFAPATVANLGPSYDFLGCAVDGLEDFISLFVDSSVRPGEIAIMQIFGDIAEKLSCDPLSYCA</sequence>
<keyword evidence="7" id="KW-1185">Reference proteome</keyword>
<dbReference type="EMBL" id="PKMF04000794">
    <property type="protein sequence ID" value="KAK7819173.1"/>
    <property type="molecule type" value="Genomic_DNA"/>
</dbReference>
<dbReference type="GO" id="GO:0008652">
    <property type="term" value="P:amino acid biosynthetic process"/>
    <property type="evidence" value="ECO:0007669"/>
    <property type="project" value="UniProtKB-KW"/>
</dbReference>
<dbReference type="GO" id="GO:0005524">
    <property type="term" value="F:ATP binding"/>
    <property type="evidence" value="ECO:0007669"/>
    <property type="project" value="UniProtKB-KW"/>
</dbReference>
<dbReference type="PANTHER" id="PTHR20861">
    <property type="entry name" value="HOMOSERINE/4-DIPHOSPHOCYTIDYL-2-C-METHYL-D-ERYTHRITOL KINASE"/>
    <property type="match status" value="1"/>
</dbReference>
<reference evidence="6 7" key="1">
    <citation type="journal article" date="2018" name="Sci. Data">
        <title>The draft genome sequence of cork oak.</title>
        <authorList>
            <person name="Ramos A.M."/>
            <person name="Usie A."/>
            <person name="Barbosa P."/>
            <person name="Barros P.M."/>
            <person name="Capote T."/>
            <person name="Chaves I."/>
            <person name="Simoes F."/>
            <person name="Abreu I."/>
            <person name="Carrasquinho I."/>
            <person name="Faro C."/>
            <person name="Guimaraes J.B."/>
            <person name="Mendonca D."/>
            <person name="Nobrega F."/>
            <person name="Rodrigues L."/>
            <person name="Saibo N.J.M."/>
            <person name="Varela M.C."/>
            <person name="Egas C."/>
            <person name="Matos J."/>
            <person name="Miguel C.M."/>
            <person name="Oliveira M.M."/>
            <person name="Ricardo C.P."/>
            <person name="Goncalves S."/>
        </authorList>
    </citation>
    <scope>NUCLEOTIDE SEQUENCE [LARGE SCALE GENOMIC DNA]</scope>
    <source>
        <strain evidence="7">cv. HL8</strain>
    </source>
</reference>
<organism evidence="6 7">
    <name type="scientific">Quercus suber</name>
    <name type="common">Cork oak</name>
    <dbReference type="NCBI Taxonomy" id="58331"/>
    <lineage>
        <taxon>Eukaryota</taxon>
        <taxon>Viridiplantae</taxon>
        <taxon>Streptophyta</taxon>
        <taxon>Embryophyta</taxon>
        <taxon>Tracheophyta</taxon>
        <taxon>Spermatophyta</taxon>
        <taxon>Magnoliopsida</taxon>
        <taxon>eudicotyledons</taxon>
        <taxon>Gunneridae</taxon>
        <taxon>Pentapetalae</taxon>
        <taxon>rosids</taxon>
        <taxon>fabids</taxon>
        <taxon>Fagales</taxon>
        <taxon>Fagaceae</taxon>
        <taxon>Quercus</taxon>
    </lineage>
</organism>
<dbReference type="GO" id="GO:0016301">
    <property type="term" value="F:kinase activity"/>
    <property type="evidence" value="ECO:0007669"/>
    <property type="project" value="UniProtKB-KW"/>
</dbReference>
<evidence type="ECO:0000256" key="2">
    <source>
        <dbReference type="ARBA" id="ARBA00022679"/>
    </source>
</evidence>
<evidence type="ECO:0000256" key="1">
    <source>
        <dbReference type="ARBA" id="ARBA00022605"/>
    </source>
</evidence>
<dbReference type="Gene3D" id="3.30.230.10">
    <property type="match status" value="1"/>
</dbReference>